<evidence type="ECO:0000313" key="1">
    <source>
        <dbReference type="EMBL" id="KCZ83601.1"/>
    </source>
</evidence>
<dbReference type="EMBL" id="ARYH01000002">
    <property type="protein sequence ID" value="KCZ83601.1"/>
    <property type="molecule type" value="Genomic_DNA"/>
</dbReference>
<sequence>MKKIYDLAVTLAQDPAQVTDAQALTLDDARPGFGLKGVYGLFGSDEWWGNLKTGRMPTVIYEGEIESLQFEGMHNEGRSVHAPAHKRRSLHIQLRGQRKIRHGSLCGRAKSARDDLFGAHEKRFGS</sequence>
<protein>
    <submittedName>
        <fullName evidence="1">Uncharacterized protein</fullName>
    </submittedName>
</protein>
<comment type="caution">
    <text evidence="1">The sequence shown here is derived from an EMBL/GenBank/DDBJ whole genome shotgun (WGS) entry which is preliminary data.</text>
</comment>
<name>A0A069E1J0_9PROT</name>
<proteinExistence type="predicted"/>
<reference evidence="1 2" key="1">
    <citation type="journal article" date="2014" name="Antonie Van Leeuwenhoek">
        <title>Hyphomonas beringensis sp. nov. and Hyphomonas chukchiensis sp. nov., isolated from surface seawater of the Bering Sea and Chukchi Sea.</title>
        <authorList>
            <person name="Li C."/>
            <person name="Lai Q."/>
            <person name="Li G."/>
            <person name="Dong C."/>
            <person name="Wang J."/>
            <person name="Liao Y."/>
            <person name="Shao Z."/>
        </authorList>
    </citation>
    <scope>NUCLEOTIDE SEQUENCE [LARGE SCALE GENOMIC DNA]</scope>
    <source>
        <strain evidence="1 2">MHS-3</strain>
    </source>
</reference>
<organism evidence="1 2">
    <name type="scientific">Hyphomonas adhaerens MHS-3</name>
    <dbReference type="NCBI Taxonomy" id="1280949"/>
    <lineage>
        <taxon>Bacteria</taxon>
        <taxon>Pseudomonadati</taxon>
        <taxon>Pseudomonadota</taxon>
        <taxon>Alphaproteobacteria</taxon>
        <taxon>Hyphomonadales</taxon>
        <taxon>Hyphomonadaceae</taxon>
        <taxon>Hyphomonas</taxon>
    </lineage>
</organism>
<dbReference type="Proteomes" id="UP000027446">
    <property type="component" value="Unassembled WGS sequence"/>
</dbReference>
<keyword evidence="2" id="KW-1185">Reference proteome</keyword>
<dbReference type="AlphaFoldDB" id="A0A069E1J0"/>
<gene>
    <name evidence="1" type="ORF">HAD_13404</name>
</gene>
<evidence type="ECO:0000313" key="2">
    <source>
        <dbReference type="Proteomes" id="UP000027446"/>
    </source>
</evidence>
<accession>A0A069E1J0</accession>
<dbReference type="STRING" id="1280949.HAD_13404"/>